<dbReference type="OrthoDB" id="6132182at2759"/>
<dbReference type="GO" id="GO:0016491">
    <property type="term" value="F:oxidoreductase activity"/>
    <property type="evidence" value="ECO:0007669"/>
    <property type="project" value="InterPro"/>
</dbReference>
<dbReference type="InterPro" id="IPR008922">
    <property type="entry name" value="Di-copper_centre_dom_sf"/>
</dbReference>
<dbReference type="PROSITE" id="PS00498">
    <property type="entry name" value="TYROSINASE_2"/>
    <property type="match status" value="1"/>
</dbReference>
<keyword evidence="3" id="KW-0732">Signal</keyword>
<dbReference type="Proteomes" id="UP000029725">
    <property type="component" value="Unassembled WGS sequence"/>
</dbReference>
<dbReference type="AlphaFoldDB" id="A0A098VU05"/>
<dbReference type="SUPFAM" id="SSF48056">
    <property type="entry name" value="Di-copper centre-containing domain"/>
    <property type="match status" value="1"/>
</dbReference>
<proteinExistence type="predicted"/>
<evidence type="ECO:0000256" key="3">
    <source>
        <dbReference type="SAM" id="SignalP"/>
    </source>
</evidence>
<evidence type="ECO:0000259" key="4">
    <source>
        <dbReference type="PROSITE" id="PS00498"/>
    </source>
</evidence>
<feature type="signal peptide" evidence="3">
    <location>
        <begin position="1"/>
        <end position="25"/>
    </location>
</feature>
<dbReference type="RefSeq" id="XP_013238736.1">
    <property type="nucleotide sequence ID" value="XM_013383282.1"/>
</dbReference>
<evidence type="ECO:0000256" key="2">
    <source>
        <dbReference type="ARBA" id="ARBA00023008"/>
    </source>
</evidence>
<dbReference type="PANTHER" id="PTHR11474">
    <property type="entry name" value="TYROSINASE FAMILY MEMBER"/>
    <property type="match status" value="1"/>
</dbReference>
<name>A0A098VU05_9MICR</name>
<feature type="domain" description="Tyrosinase copper-binding" evidence="4">
    <location>
        <begin position="175"/>
        <end position="186"/>
    </location>
</feature>
<accession>A0A098VU05</accession>
<evidence type="ECO:0000313" key="6">
    <source>
        <dbReference type="Proteomes" id="UP000029725"/>
    </source>
</evidence>
<organism evidence="5 6">
    <name type="scientific">Mitosporidium daphniae</name>
    <dbReference type="NCBI Taxonomy" id="1485682"/>
    <lineage>
        <taxon>Eukaryota</taxon>
        <taxon>Fungi</taxon>
        <taxon>Fungi incertae sedis</taxon>
        <taxon>Microsporidia</taxon>
        <taxon>Mitosporidium</taxon>
    </lineage>
</organism>
<comment type="caution">
    <text evidence="5">The sequence shown here is derived from an EMBL/GenBank/DDBJ whole genome shotgun (WGS) entry which is preliminary data.</text>
</comment>
<dbReference type="VEuPathDB" id="MicrosporidiaDB:DI09_18p150"/>
<dbReference type="HOGENOM" id="CLU_671002_0_0_1"/>
<dbReference type="InterPro" id="IPR002227">
    <property type="entry name" value="Tyrosinase_Cu-bd"/>
</dbReference>
<keyword evidence="1" id="KW-0479">Metal-binding</keyword>
<feature type="chain" id="PRO_5001942029" description="Tyrosinase copper-binding domain-containing protein" evidence="3">
    <location>
        <begin position="26"/>
        <end position="410"/>
    </location>
</feature>
<dbReference type="PANTHER" id="PTHR11474:SF126">
    <property type="entry name" value="TYROSINASE-LIKE PROTEIN TYR-1-RELATED"/>
    <property type="match status" value="1"/>
</dbReference>
<keyword evidence="2" id="KW-0186">Copper</keyword>
<dbReference type="Gene3D" id="1.10.1280.10">
    <property type="entry name" value="Di-copper center containing domain from catechol oxidase"/>
    <property type="match status" value="1"/>
</dbReference>
<evidence type="ECO:0000256" key="1">
    <source>
        <dbReference type="ARBA" id="ARBA00022723"/>
    </source>
</evidence>
<dbReference type="EMBL" id="JMKJ01000099">
    <property type="protein sequence ID" value="KGG52309.1"/>
    <property type="molecule type" value="Genomic_DNA"/>
</dbReference>
<dbReference type="InterPro" id="IPR050316">
    <property type="entry name" value="Tyrosinase/Hemocyanin"/>
</dbReference>
<dbReference type="Pfam" id="PF00264">
    <property type="entry name" value="Tyrosinase"/>
    <property type="match status" value="1"/>
</dbReference>
<reference evidence="5 6" key="1">
    <citation type="submission" date="2014-04" db="EMBL/GenBank/DDBJ databases">
        <title>A new species of microsporidia sheds light on the evolution of extreme parasitism.</title>
        <authorList>
            <person name="Haag K.L."/>
            <person name="James T.Y."/>
            <person name="Larsson R."/>
            <person name="Schaer T.M."/>
            <person name="Refardt D."/>
            <person name="Pombert J.-F."/>
            <person name="Ebert D."/>
        </authorList>
    </citation>
    <scope>NUCLEOTIDE SEQUENCE [LARGE SCALE GENOMIC DNA]</scope>
    <source>
        <strain evidence="5 6">UGP3</strain>
        <tissue evidence="5">Spores</tissue>
    </source>
</reference>
<dbReference type="GeneID" id="25258792"/>
<protein>
    <recommendedName>
        <fullName evidence="4">Tyrosinase copper-binding domain-containing protein</fullName>
    </recommendedName>
</protein>
<gene>
    <name evidence="5" type="ORF">DI09_18p150</name>
</gene>
<evidence type="ECO:0000313" key="5">
    <source>
        <dbReference type="EMBL" id="KGG52309.1"/>
    </source>
</evidence>
<keyword evidence="6" id="KW-1185">Reference proteome</keyword>
<sequence length="410" mass="45193">MKEVYLAVLLGVSLILCLNLIEACAEIRVRKEIRDLSPDELSRLHAAIKTLNTRTAGQMRSTWDLDWSIDSQAPEQSIVFSDAYFGGNGDPSNGGCLSTGPYANWNVSIPQTHCLARSFNGGTKISSFVAPVILALIISQSNDFDAFRQAIESTPHAAPHINIGGDMRTMYSPNDPLFYLHHAYVDKVWYSFQLKNNKSFFYAFDSETNPNINRNYILAPFNTPVSSVLDPLQLCYRYQEPSARSGPASRPFAATTSFGPDLNSQNGSVASDVNAPSSRTVITSERNEVSKFNFSATFLLGSNGTLISSAVFSANKSAVALAYSILDAIVGSPQSALQVRDANFFEKMFSFDKALIEGRNPDSLDRQDVTKLRLPQEIDDEYIHHMGMDFNAVRNIESALSTLYDLSNNS</sequence>
<dbReference type="GO" id="GO:0046872">
    <property type="term" value="F:metal ion binding"/>
    <property type="evidence" value="ECO:0007669"/>
    <property type="project" value="UniProtKB-KW"/>
</dbReference>